<accession>A0ABW1ZJ97</accession>
<dbReference type="SUPFAM" id="SSF109604">
    <property type="entry name" value="HD-domain/PDEase-like"/>
    <property type="match status" value="1"/>
</dbReference>
<proteinExistence type="predicted"/>
<reference evidence="2" key="1">
    <citation type="journal article" date="2019" name="Int. J. Syst. Evol. Microbiol.">
        <title>The Global Catalogue of Microorganisms (GCM) 10K type strain sequencing project: providing services to taxonomists for standard genome sequencing and annotation.</title>
        <authorList>
            <consortium name="The Broad Institute Genomics Platform"/>
            <consortium name="The Broad Institute Genome Sequencing Center for Infectious Disease"/>
            <person name="Wu L."/>
            <person name="Ma J."/>
        </authorList>
    </citation>
    <scope>NUCLEOTIDE SEQUENCE [LARGE SCALE GENOMIC DNA]</scope>
    <source>
        <strain evidence="2">CCUG 63830</strain>
    </source>
</reference>
<protein>
    <recommendedName>
        <fullName evidence="3">Transposase</fullName>
    </recommendedName>
</protein>
<evidence type="ECO:0000313" key="1">
    <source>
        <dbReference type="EMBL" id="MFC6660866.1"/>
    </source>
</evidence>
<comment type="caution">
    <text evidence="1">The sequence shown here is derived from an EMBL/GenBank/DDBJ whole genome shotgun (WGS) entry which is preliminary data.</text>
</comment>
<dbReference type="Gene3D" id="1.10.3210.50">
    <property type="match status" value="1"/>
</dbReference>
<keyword evidence="2" id="KW-1185">Reference proteome</keyword>
<dbReference type="EMBL" id="JBHSWB010000001">
    <property type="protein sequence ID" value="MFC6660866.1"/>
    <property type="molecule type" value="Genomic_DNA"/>
</dbReference>
<sequence length="48" mass="5504">MDHFFTKLLRLDGTFRTLPGQAEARRRTLTMRAFLAELASELEVAPPE</sequence>
<organism evidence="1 2">
    <name type="scientific">Deinococcus multiflagellatus</name>
    <dbReference type="NCBI Taxonomy" id="1656887"/>
    <lineage>
        <taxon>Bacteria</taxon>
        <taxon>Thermotogati</taxon>
        <taxon>Deinococcota</taxon>
        <taxon>Deinococci</taxon>
        <taxon>Deinococcales</taxon>
        <taxon>Deinococcaceae</taxon>
        <taxon>Deinococcus</taxon>
    </lineage>
</organism>
<gene>
    <name evidence="1" type="ORF">ACFP90_11280</name>
</gene>
<evidence type="ECO:0000313" key="2">
    <source>
        <dbReference type="Proteomes" id="UP001596317"/>
    </source>
</evidence>
<dbReference type="Proteomes" id="UP001596317">
    <property type="component" value="Unassembled WGS sequence"/>
</dbReference>
<dbReference type="RefSeq" id="WP_380056120.1">
    <property type="nucleotide sequence ID" value="NZ_JBHSWB010000001.1"/>
</dbReference>
<evidence type="ECO:0008006" key="3">
    <source>
        <dbReference type="Google" id="ProtNLM"/>
    </source>
</evidence>
<name>A0ABW1ZJ97_9DEIO</name>